<evidence type="ECO:0000313" key="3">
    <source>
        <dbReference type="Proteomes" id="UP000229056"/>
    </source>
</evidence>
<feature type="transmembrane region" description="Helical" evidence="1">
    <location>
        <begin position="199"/>
        <end position="228"/>
    </location>
</feature>
<dbReference type="AlphaFoldDB" id="A0A2H0W3C0"/>
<proteinExistence type="predicted"/>
<evidence type="ECO:0000256" key="1">
    <source>
        <dbReference type="SAM" id="Phobius"/>
    </source>
</evidence>
<keyword evidence="1" id="KW-0472">Membrane</keyword>
<evidence type="ECO:0000313" key="2">
    <source>
        <dbReference type="EMBL" id="PIS05865.1"/>
    </source>
</evidence>
<feature type="transmembrane region" description="Helical" evidence="1">
    <location>
        <begin position="240"/>
        <end position="259"/>
    </location>
</feature>
<comment type="caution">
    <text evidence="2">The sequence shown here is derived from an EMBL/GenBank/DDBJ whole genome shotgun (WGS) entry which is preliminary data.</text>
</comment>
<feature type="transmembrane region" description="Helical" evidence="1">
    <location>
        <begin position="371"/>
        <end position="388"/>
    </location>
</feature>
<feature type="transmembrane region" description="Helical" evidence="1">
    <location>
        <begin position="84"/>
        <end position="108"/>
    </location>
</feature>
<name>A0A2H0W3C0_9BACT</name>
<keyword evidence="1" id="KW-0812">Transmembrane</keyword>
<gene>
    <name evidence="2" type="ORF">COT80_03805</name>
</gene>
<dbReference type="EMBL" id="PEZY01000012">
    <property type="protein sequence ID" value="PIS05865.1"/>
    <property type="molecule type" value="Genomic_DNA"/>
</dbReference>
<accession>A0A2H0W3C0</accession>
<protein>
    <recommendedName>
        <fullName evidence="4">Glycosyltransferase RgtA/B/C/D-like domain-containing protein</fullName>
    </recommendedName>
</protein>
<organism evidence="2 3">
    <name type="scientific">Candidatus Buchananbacteria bacterium CG10_big_fil_rev_8_21_14_0_10_33_19</name>
    <dbReference type="NCBI Taxonomy" id="1974525"/>
    <lineage>
        <taxon>Bacteria</taxon>
        <taxon>Candidatus Buchananiibacteriota</taxon>
    </lineage>
</organism>
<feature type="transmembrane region" description="Helical" evidence="1">
    <location>
        <begin position="293"/>
        <end position="310"/>
    </location>
</feature>
<feature type="transmembrane region" description="Helical" evidence="1">
    <location>
        <begin position="6"/>
        <end position="25"/>
    </location>
</feature>
<feature type="transmembrane region" description="Helical" evidence="1">
    <location>
        <begin position="348"/>
        <end position="365"/>
    </location>
</feature>
<feature type="transmembrane region" description="Helical" evidence="1">
    <location>
        <begin position="171"/>
        <end position="192"/>
    </location>
</feature>
<feature type="transmembrane region" description="Helical" evidence="1">
    <location>
        <begin position="148"/>
        <end position="165"/>
    </location>
</feature>
<feature type="transmembrane region" description="Helical" evidence="1">
    <location>
        <begin position="114"/>
        <end position="136"/>
    </location>
</feature>
<sequence>MSYNKLIIIFSFILFLLFLVINVPVPIRIEGDGVFYYSWLRSAIFDHDFDFYNELKYFSDYDVGSRAILHDQLKTYIGKVPSPYAYGTALLWLPLFVIASLLSFIFNLPLNGYSWFYVFFVNLSSWLFGVAAYLIVYSNLKKFFSTRISFWTSLGIYLATPWFYYQFFEPSMSHLASLFMVCCFLHFVIKFYKQEEVTLWLLSLVVFLMIATRWQNLLFLIILLPIFWQERYNWQLSLKRLLVVIGSVAFFWLTQSLIWKHLYGYYFLQPQGRGFIRLDFHGWYVLFSSDRGLLLWTPLLILAFCGFYYLYRKSRFLFLVSLLAFFVQWLINGSVHDLGGGDAYGARRFIETLPFLALALAAFLQNIKFKQLVVGLTITLVIWNMILIQNYRHGNIPHHGEFNLLEINYLNGIINK</sequence>
<dbReference type="Proteomes" id="UP000229056">
    <property type="component" value="Unassembled WGS sequence"/>
</dbReference>
<evidence type="ECO:0008006" key="4">
    <source>
        <dbReference type="Google" id="ProtNLM"/>
    </source>
</evidence>
<feature type="transmembrane region" description="Helical" evidence="1">
    <location>
        <begin position="316"/>
        <end position="336"/>
    </location>
</feature>
<keyword evidence="1" id="KW-1133">Transmembrane helix</keyword>
<reference evidence="3" key="1">
    <citation type="submission" date="2017-09" db="EMBL/GenBank/DDBJ databases">
        <title>Depth-based differentiation of microbial function through sediment-hosted aquifers and enrichment of novel symbionts in the deep terrestrial subsurface.</title>
        <authorList>
            <person name="Probst A.J."/>
            <person name="Ladd B."/>
            <person name="Jarett J.K."/>
            <person name="Geller-Mcgrath D.E."/>
            <person name="Sieber C.M.K."/>
            <person name="Emerson J.B."/>
            <person name="Anantharaman K."/>
            <person name="Thomas B.C."/>
            <person name="Malmstrom R."/>
            <person name="Stieglmeier M."/>
            <person name="Klingl A."/>
            <person name="Woyke T."/>
            <person name="Ryan C.M."/>
            <person name="Banfield J.F."/>
        </authorList>
    </citation>
    <scope>NUCLEOTIDE SEQUENCE [LARGE SCALE GENOMIC DNA]</scope>
</reference>